<dbReference type="InterPro" id="IPR012885">
    <property type="entry name" value="F-box_Sdz-33"/>
</dbReference>
<dbReference type="Proteomes" id="UP000008281">
    <property type="component" value="Unassembled WGS sequence"/>
</dbReference>
<reference evidence="2" key="1">
    <citation type="submission" date="2007-07" db="EMBL/GenBank/DDBJ databases">
        <title>PCAP assembly of the Caenorhabditis remanei genome.</title>
        <authorList>
            <consortium name="The Caenorhabditis remanei Sequencing Consortium"/>
            <person name="Wilson R.K."/>
        </authorList>
    </citation>
    <scope>NUCLEOTIDE SEQUENCE [LARGE SCALE GENOMIC DNA]</scope>
    <source>
        <strain evidence="2">PB4641</strain>
    </source>
</reference>
<dbReference type="InterPro" id="IPR001810">
    <property type="entry name" value="F-box_dom"/>
</dbReference>
<dbReference type="HOGENOM" id="CLU_028840_3_1_1"/>
<dbReference type="Pfam" id="PF00646">
    <property type="entry name" value="F-box"/>
    <property type="match status" value="1"/>
</dbReference>
<dbReference type="PROSITE" id="PS50181">
    <property type="entry name" value="FBOX"/>
    <property type="match status" value="1"/>
</dbReference>
<dbReference type="AlphaFoldDB" id="E3NR67"/>
<dbReference type="PANTHER" id="PTHR21503">
    <property type="entry name" value="F-BOX-CONTAINING HYPOTHETICAL PROTEIN C.ELEGANS"/>
    <property type="match status" value="1"/>
</dbReference>
<sequence length="791" mass="93688">MRSFRINFSIISKRTKALTKKMTFYSQYSIQLSIDDDIEVWVIGPKYMTACCYIFTPNEKMNGKVAENTYNDCNELHMWKCSNNLVDEWKQLCKHVLDIFKIQTIDYLSMIMDAFVDQNVSIIDILIANVKSVNRCDVYQSEENNDVDEHVAYLLENIKINDNLHNYLQTRNDSLNSGILQGLKELHIVRSEWIRYEILLEIDSKIVILTDNRISDEEWNLFFKKWIAMKTNQNLEYLELDTRELDRFRDRVLYGIPHEVVDEGVKRLLKTRRTETQEISGGIDIRRTDGKTATFFVIKVISSRRCNEFPILGLPFLAFEEIFKAMHPIEIISFSMISKRARTVTKLRSFYSKYSVHLFVENFKLFIGLYGTNEMVACTYIMTSEKHMDGKIEEKEHNERMQLKYRELDIFRDCVLYDIPHEVVHKGVKRTLISFPEPPQSLRMFSNVLPSSFHRLLPLIPPHLLSSILPFLVYRFASPKWALRNHFRYSVYRFLPLKKLSRRCTHSKCKLVIYWILTLFSFRINFSMISKRTKTVTKHMNFFSKYSIGIDIDEEQQVSVVGPEYITECVYIFTSNEEMNGKVVEEGDWDDMNYELRAWKYSNNPVEEWMQLLKHVLDIFQKQSIDSLSMTMDAFVDQNVSIIDFLKSNVKSVDNCNLYQLHDETNVDDHSAYLLKNITISSTLFSLVKIKNNNFNLKIPKNLKELTILESKWIGYERLLEIDCKSVILEKNRISDEQWNSFFKKWIAMETNQNLEYLELKYRVLEEFRDLVLHDIPYEVVSEEISRIVTW</sequence>
<proteinExistence type="predicted"/>
<dbReference type="PANTHER" id="PTHR21503:SF8">
    <property type="entry name" value="F-BOX ASSOCIATED DOMAIN-CONTAINING PROTEIN-RELATED"/>
    <property type="match status" value="1"/>
</dbReference>
<evidence type="ECO:0000313" key="2">
    <source>
        <dbReference type="EMBL" id="EFO87172.1"/>
    </source>
</evidence>
<accession>E3NR67</accession>
<name>E3NR67_CAERE</name>
<gene>
    <name evidence="2" type="ORF">CRE_31600</name>
</gene>
<evidence type="ECO:0000313" key="3">
    <source>
        <dbReference type="Proteomes" id="UP000008281"/>
    </source>
</evidence>
<dbReference type="Pfam" id="PF07735">
    <property type="entry name" value="FBA_2"/>
    <property type="match status" value="2"/>
</dbReference>
<dbReference type="EMBL" id="DS269653">
    <property type="protein sequence ID" value="EFO87172.1"/>
    <property type="molecule type" value="Genomic_DNA"/>
</dbReference>
<dbReference type="InParanoid" id="E3NR67"/>
<organism evidence="3">
    <name type="scientific">Caenorhabditis remanei</name>
    <name type="common">Caenorhabditis vulgaris</name>
    <dbReference type="NCBI Taxonomy" id="31234"/>
    <lineage>
        <taxon>Eukaryota</taxon>
        <taxon>Metazoa</taxon>
        <taxon>Ecdysozoa</taxon>
        <taxon>Nematoda</taxon>
        <taxon>Chromadorea</taxon>
        <taxon>Rhabditida</taxon>
        <taxon>Rhabditina</taxon>
        <taxon>Rhabditomorpha</taxon>
        <taxon>Rhabditoidea</taxon>
        <taxon>Rhabditidae</taxon>
        <taxon>Peloderinae</taxon>
        <taxon>Caenorhabditis</taxon>
    </lineage>
</organism>
<keyword evidence="3" id="KW-1185">Reference proteome</keyword>
<feature type="domain" description="F-box" evidence="1">
    <location>
        <begin position="308"/>
        <end position="354"/>
    </location>
</feature>
<evidence type="ECO:0000259" key="1">
    <source>
        <dbReference type="PROSITE" id="PS50181"/>
    </source>
</evidence>
<protein>
    <recommendedName>
        <fullName evidence="1">F-box domain-containing protein</fullName>
    </recommendedName>
</protein>